<dbReference type="Proteomes" id="UP001497512">
    <property type="component" value="Chromosome 2"/>
</dbReference>
<dbReference type="InterPro" id="IPR014710">
    <property type="entry name" value="RmlC-like_jellyroll"/>
</dbReference>
<dbReference type="EMBL" id="OZ019894">
    <property type="protein sequence ID" value="CAK9214963.1"/>
    <property type="molecule type" value="Genomic_DNA"/>
</dbReference>
<gene>
    <name evidence="1" type="ORF">CSSPTR1EN2_LOCUS12494</name>
</gene>
<proteinExistence type="predicted"/>
<keyword evidence="2" id="KW-1185">Reference proteome</keyword>
<dbReference type="PANTHER" id="PTHR31238">
    <property type="entry name" value="GERMIN-LIKE PROTEIN SUBFAMILY 3 MEMBER 3"/>
    <property type="match status" value="1"/>
</dbReference>
<dbReference type="Gene3D" id="2.60.120.10">
    <property type="entry name" value="Jelly Rolls"/>
    <property type="match status" value="2"/>
</dbReference>
<organism evidence="1 2">
    <name type="scientific">Sphagnum troendelagicum</name>
    <dbReference type="NCBI Taxonomy" id="128251"/>
    <lineage>
        <taxon>Eukaryota</taxon>
        <taxon>Viridiplantae</taxon>
        <taxon>Streptophyta</taxon>
        <taxon>Embryophyta</taxon>
        <taxon>Bryophyta</taxon>
        <taxon>Sphagnophytina</taxon>
        <taxon>Sphagnopsida</taxon>
        <taxon>Sphagnales</taxon>
        <taxon>Sphagnaceae</taxon>
        <taxon>Sphagnum</taxon>
    </lineage>
</organism>
<reference evidence="1" key="1">
    <citation type="submission" date="2024-02" db="EMBL/GenBank/DDBJ databases">
        <authorList>
            <consortium name="ELIXIR-Norway"/>
            <consortium name="Elixir Norway"/>
        </authorList>
    </citation>
    <scope>NUCLEOTIDE SEQUENCE</scope>
</reference>
<accession>A0ABP0U8X7</accession>
<evidence type="ECO:0000313" key="1">
    <source>
        <dbReference type="EMBL" id="CAK9214963.1"/>
    </source>
</evidence>
<protein>
    <recommendedName>
        <fullName evidence="3">Germin-like protein</fullName>
    </recommendedName>
</protein>
<dbReference type="SUPFAM" id="SSF51182">
    <property type="entry name" value="RmlC-like cupins"/>
    <property type="match status" value="1"/>
</dbReference>
<name>A0ABP0U8X7_9BRYO</name>
<evidence type="ECO:0000313" key="2">
    <source>
        <dbReference type="Proteomes" id="UP001497512"/>
    </source>
</evidence>
<sequence length="192" mass="20259">MDNYMSCDSSTRSSARPEDCKLMRAAMAALIVCTITALLLLGVADAADPDPLQDFCVADLSPNAKVHVNGFPCKDRANVTSKDFLYTGMRLPGNVSLTGTNAVPKVVNVFLYPALNTLGISHARLDFGDGPAVTFNSLNSQNPGFVTAANQLLFTNISAPVLESSLGINAETLKLLQDSNIPLFFGGSKGSS</sequence>
<dbReference type="InterPro" id="IPR011051">
    <property type="entry name" value="RmlC_Cupin_sf"/>
</dbReference>
<evidence type="ECO:0008006" key="3">
    <source>
        <dbReference type="Google" id="ProtNLM"/>
    </source>
</evidence>